<name>A0A0V0XJS0_9BILA</name>
<gene>
    <name evidence="1" type="ORF">T12_16939</name>
</gene>
<keyword evidence="2" id="KW-1185">Reference proteome</keyword>
<proteinExistence type="predicted"/>
<evidence type="ECO:0000313" key="1">
    <source>
        <dbReference type="EMBL" id="KRX88262.1"/>
    </source>
</evidence>
<reference evidence="1 2" key="1">
    <citation type="submission" date="2015-01" db="EMBL/GenBank/DDBJ databases">
        <title>Evolution of Trichinella species and genotypes.</title>
        <authorList>
            <person name="Korhonen P.K."/>
            <person name="Edoardo P."/>
            <person name="Giuseppe L.R."/>
            <person name="Gasser R.B."/>
        </authorList>
    </citation>
    <scope>NUCLEOTIDE SEQUENCE [LARGE SCALE GENOMIC DNA]</scope>
    <source>
        <strain evidence="1">ISS2496</strain>
    </source>
</reference>
<dbReference type="EMBL" id="JYDQ01004824">
    <property type="protein sequence ID" value="KRX88262.1"/>
    <property type="molecule type" value="Genomic_DNA"/>
</dbReference>
<evidence type="ECO:0000313" key="2">
    <source>
        <dbReference type="Proteomes" id="UP000054783"/>
    </source>
</evidence>
<protein>
    <submittedName>
        <fullName evidence="1">Uncharacterized protein</fullName>
    </submittedName>
</protein>
<dbReference type="Proteomes" id="UP000054783">
    <property type="component" value="Unassembled WGS sequence"/>
</dbReference>
<comment type="caution">
    <text evidence="1">The sequence shown here is derived from an EMBL/GenBank/DDBJ whole genome shotgun (WGS) entry which is preliminary data.</text>
</comment>
<accession>A0A0V0XJS0</accession>
<dbReference type="AlphaFoldDB" id="A0A0V0XJS0"/>
<sequence>MGGFACRGPPSCMRKLRRLYIKRLESKVFLDLLIRLNHSPRALSFYSSRCFSCCRNGIYAAG</sequence>
<organism evidence="1 2">
    <name type="scientific">Trichinella patagoniensis</name>
    <dbReference type="NCBI Taxonomy" id="990121"/>
    <lineage>
        <taxon>Eukaryota</taxon>
        <taxon>Metazoa</taxon>
        <taxon>Ecdysozoa</taxon>
        <taxon>Nematoda</taxon>
        <taxon>Enoplea</taxon>
        <taxon>Dorylaimia</taxon>
        <taxon>Trichinellida</taxon>
        <taxon>Trichinellidae</taxon>
        <taxon>Trichinella</taxon>
    </lineage>
</organism>